<evidence type="ECO:0000313" key="3">
    <source>
        <dbReference type="Proteomes" id="UP000076038"/>
    </source>
</evidence>
<gene>
    <name evidence="2" type="ORF">A3Q41_03498</name>
</gene>
<reference evidence="2 3" key="1">
    <citation type="journal article" date="2016" name="Genome Announc.">
        <title>Complete Genome and Plasmid Sequences for Rhodococcus fascians D188 and Draft Sequences for Rhodococcus Isolates PBTS 1 and PBTS 2.</title>
        <authorList>
            <person name="Stamler R.A."/>
            <person name="Vereecke D."/>
            <person name="Zhang Y."/>
            <person name="Schilkey F."/>
            <person name="Devitt N."/>
            <person name="Randall J.J."/>
        </authorList>
    </citation>
    <scope>NUCLEOTIDE SEQUENCE [LARGE SCALE GENOMIC DNA]</scope>
    <source>
        <strain evidence="2 3">PBTS2</strain>
    </source>
</reference>
<evidence type="ECO:0000313" key="2">
    <source>
        <dbReference type="EMBL" id="AMY24786.1"/>
    </source>
</evidence>
<feature type="compositionally biased region" description="Basic and acidic residues" evidence="1">
    <location>
        <begin position="177"/>
        <end position="192"/>
    </location>
</feature>
<accession>A0A143QPT9</accession>
<feature type="compositionally biased region" description="Basic and acidic residues" evidence="1">
    <location>
        <begin position="1"/>
        <end position="23"/>
    </location>
</feature>
<keyword evidence="3" id="KW-1185">Reference proteome</keyword>
<dbReference type="EMBL" id="CP015220">
    <property type="protein sequence ID" value="AMY24786.1"/>
    <property type="molecule type" value="Genomic_DNA"/>
</dbReference>
<feature type="compositionally biased region" description="Basic and acidic residues" evidence="1">
    <location>
        <begin position="65"/>
        <end position="82"/>
    </location>
</feature>
<name>A0A143QPT9_RHOFA</name>
<reference evidence="3" key="2">
    <citation type="submission" date="2016-04" db="EMBL/GenBank/DDBJ databases">
        <title>Complete Genome and Plasmid Sequences for Rhodococcus fascians D188 and Draft Sequences for Rhodococcus spp. Isolates PBTS 1 and PBTS 2.</title>
        <authorList>
            <person name="Stamer R."/>
            <person name="Vereecke D."/>
            <person name="Zhang Y."/>
            <person name="Schilkey F."/>
            <person name="Devitt N."/>
            <person name="Randall J."/>
        </authorList>
    </citation>
    <scope>NUCLEOTIDE SEQUENCE [LARGE SCALE GENOMIC DNA]</scope>
    <source>
        <strain evidence="3">PBTS2</strain>
    </source>
</reference>
<dbReference type="Proteomes" id="UP000076038">
    <property type="component" value="Chromosome"/>
</dbReference>
<dbReference type="PATRIC" id="fig|1653479.3.peg.3548"/>
<feature type="region of interest" description="Disordered" evidence="1">
    <location>
        <begin position="1"/>
        <end position="192"/>
    </location>
</feature>
<evidence type="ECO:0000256" key="1">
    <source>
        <dbReference type="SAM" id="MobiDB-lite"/>
    </source>
</evidence>
<organism evidence="2 3">
    <name type="scientific">Rhodococcoides fascians</name>
    <name type="common">Rhodococcus fascians</name>
    <dbReference type="NCBI Taxonomy" id="1828"/>
    <lineage>
        <taxon>Bacteria</taxon>
        <taxon>Bacillati</taxon>
        <taxon>Actinomycetota</taxon>
        <taxon>Actinomycetes</taxon>
        <taxon>Mycobacteriales</taxon>
        <taxon>Nocardiaceae</taxon>
        <taxon>Rhodococcoides</taxon>
    </lineage>
</organism>
<dbReference type="AlphaFoldDB" id="A0A143QPT9"/>
<feature type="compositionally biased region" description="Basic and acidic residues" evidence="1">
    <location>
        <begin position="103"/>
        <end position="112"/>
    </location>
</feature>
<proteinExistence type="predicted"/>
<sequence length="192" mass="21764">MSHEQLHERSYPERVEHRTHTESSAEQPAGEYHCQFDSRACEANRPSGARHQPGHQTVSGARAHSRTDVERRGEGIDDDARHHCQCPNDRPVQMGQNRRRRIHGDSDDDHVAHGSQTRTLPQRYPHQEHRHAGDGSDGSEAERQVPRQTLVEHIPGVDSEPTGDHQRHGRAVQPQPDVERRQARRETTAGDA</sequence>
<dbReference type="KEGG" id="rhs:A3Q41_03498"/>
<feature type="compositionally biased region" description="Basic and acidic residues" evidence="1">
    <location>
        <begin position="125"/>
        <end position="145"/>
    </location>
</feature>
<protein>
    <submittedName>
        <fullName evidence="2">Uncharacterized protein</fullName>
    </submittedName>
</protein>